<keyword evidence="3" id="KW-1185">Reference proteome</keyword>
<feature type="compositionally biased region" description="Low complexity" evidence="1">
    <location>
        <begin position="47"/>
        <end position="66"/>
    </location>
</feature>
<comment type="caution">
    <text evidence="2">The sequence shown here is derived from an EMBL/GenBank/DDBJ whole genome shotgun (WGS) entry which is preliminary data.</text>
</comment>
<organism evidence="2 3">
    <name type="scientific">Stephania cephalantha</name>
    <dbReference type="NCBI Taxonomy" id="152367"/>
    <lineage>
        <taxon>Eukaryota</taxon>
        <taxon>Viridiplantae</taxon>
        <taxon>Streptophyta</taxon>
        <taxon>Embryophyta</taxon>
        <taxon>Tracheophyta</taxon>
        <taxon>Spermatophyta</taxon>
        <taxon>Magnoliopsida</taxon>
        <taxon>Ranunculales</taxon>
        <taxon>Menispermaceae</taxon>
        <taxon>Menispermoideae</taxon>
        <taxon>Cissampelideae</taxon>
        <taxon>Stephania</taxon>
    </lineage>
</organism>
<evidence type="ECO:0000313" key="3">
    <source>
        <dbReference type="Proteomes" id="UP001419268"/>
    </source>
</evidence>
<dbReference type="AlphaFoldDB" id="A0AAP0I1T5"/>
<feature type="region of interest" description="Disordered" evidence="1">
    <location>
        <begin position="25"/>
        <end position="90"/>
    </location>
</feature>
<protein>
    <submittedName>
        <fullName evidence="2">Uncharacterized protein</fullName>
    </submittedName>
</protein>
<feature type="compositionally biased region" description="Low complexity" evidence="1">
    <location>
        <begin position="25"/>
        <end position="40"/>
    </location>
</feature>
<evidence type="ECO:0000256" key="1">
    <source>
        <dbReference type="SAM" id="MobiDB-lite"/>
    </source>
</evidence>
<gene>
    <name evidence="2" type="ORF">Scep_021965</name>
</gene>
<accession>A0AAP0I1T5</accession>
<reference evidence="2 3" key="1">
    <citation type="submission" date="2024-01" db="EMBL/GenBank/DDBJ databases">
        <title>Genome assemblies of Stephania.</title>
        <authorList>
            <person name="Yang L."/>
        </authorList>
    </citation>
    <scope>NUCLEOTIDE SEQUENCE [LARGE SCALE GENOMIC DNA]</scope>
    <source>
        <strain evidence="2">JXDWG</strain>
        <tissue evidence="2">Leaf</tissue>
    </source>
</reference>
<proteinExistence type="predicted"/>
<sequence length="112" mass="12613">MAEDEDSSSSMASLFQGMVFFNSSQIPDPIDPSPTSTSTPLDENLFSDLTLTSPSPQSPLATPAAAAHRRLRRRPKSHLGPERSRGGRRAGFSVRGFRRWRMRDVTYERVFW</sequence>
<dbReference type="EMBL" id="JBBNAG010000009">
    <property type="protein sequence ID" value="KAK9105121.1"/>
    <property type="molecule type" value="Genomic_DNA"/>
</dbReference>
<feature type="compositionally biased region" description="Basic residues" evidence="1">
    <location>
        <begin position="67"/>
        <end position="77"/>
    </location>
</feature>
<dbReference type="Proteomes" id="UP001419268">
    <property type="component" value="Unassembled WGS sequence"/>
</dbReference>
<evidence type="ECO:0000313" key="2">
    <source>
        <dbReference type="EMBL" id="KAK9105121.1"/>
    </source>
</evidence>
<name>A0AAP0I1T5_9MAGN</name>